<feature type="domain" description="DUF3592" evidence="2">
    <location>
        <begin position="45"/>
        <end position="127"/>
    </location>
</feature>
<accession>A0A1G8H8W3</accession>
<name>A0A1G8H8W3_BACOV</name>
<sequence>MPEPPPRKRPLWLKCLYFAIAFLFMVSLGLLLYFSTLPPEYDRETMGNIVSHELTYSTSQGRTGVRVFYHYIISFQYMVAGKHYSNQASLSYTRQNFPFIQEIKDYGYMYPVKVTYDSHNPQKSTIVVE</sequence>
<dbReference type="Proteomes" id="UP000183670">
    <property type="component" value="Unassembled WGS sequence"/>
</dbReference>
<protein>
    <recommendedName>
        <fullName evidence="2">DUF3592 domain-containing protein</fullName>
    </recommendedName>
</protein>
<dbReference type="AlphaFoldDB" id="A0A1G8H8W3"/>
<reference evidence="5 6" key="1">
    <citation type="submission" date="2016-10" db="EMBL/GenBank/DDBJ databases">
        <authorList>
            <person name="de Groot N.N."/>
        </authorList>
    </citation>
    <scope>NUCLEOTIDE SEQUENCE [LARGE SCALE GENOMIC DNA]</scope>
    <source>
        <strain evidence="3 6">NLAE-zl-C500</strain>
        <strain evidence="4 5">NLAE-zl-C57</strain>
    </source>
</reference>
<organism evidence="4 5">
    <name type="scientific">Bacteroides ovatus</name>
    <dbReference type="NCBI Taxonomy" id="28116"/>
    <lineage>
        <taxon>Bacteria</taxon>
        <taxon>Pseudomonadati</taxon>
        <taxon>Bacteroidota</taxon>
        <taxon>Bacteroidia</taxon>
        <taxon>Bacteroidales</taxon>
        <taxon>Bacteroidaceae</taxon>
        <taxon>Bacteroides</taxon>
    </lineage>
</organism>
<evidence type="ECO:0000313" key="6">
    <source>
        <dbReference type="Proteomes" id="UP000183670"/>
    </source>
</evidence>
<evidence type="ECO:0000259" key="2">
    <source>
        <dbReference type="Pfam" id="PF12158"/>
    </source>
</evidence>
<evidence type="ECO:0000313" key="4">
    <source>
        <dbReference type="EMBL" id="SDI03053.1"/>
    </source>
</evidence>
<gene>
    <name evidence="3" type="ORF">SAMN05192581_101654</name>
    <name evidence="4" type="ORF">SAMN05192582_102240</name>
</gene>
<evidence type="ECO:0000256" key="1">
    <source>
        <dbReference type="SAM" id="Phobius"/>
    </source>
</evidence>
<dbReference type="EMBL" id="FNDO01000022">
    <property type="protein sequence ID" value="SDI03053.1"/>
    <property type="molecule type" value="Genomic_DNA"/>
</dbReference>
<keyword evidence="1" id="KW-0812">Transmembrane</keyword>
<dbReference type="Pfam" id="PF12158">
    <property type="entry name" value="DUF3592"/>
    <property type="match status" value="1"/>
</dbReference>
<dbReference type="Proteomes" id="UP000181870">
    <property type="component" value="Unassembled WGS sequence"/>
</dbReference>
<evidence type="ECO:0000313" key="5">
    <source>
        <dbReference type="Proteomes" id="UP000181870"/>
    </source>
</evidence>
<evidence type="ECO:0000313" key="3">
    <source>
        <dbReference type="EMBL" id="SDB77058.1"/>
    </source>
</evidence>
<feature type="transmembrane region" description="Helical" evidence="1">
    <location>
        <begin position="12"/>
        <end position="34"/>
    </location>
</feature>
<proteinExistence type="predicted"/>
<dbReference type="EMBL" id="FMYE01000016">
    <property type="protein sequence ID" value="SDB77058.1"/>
    <property type="molecule type" value="Genomic_DNA"/>
</dbReference>
<dbReference type="InterPro" id="IPR021994">
    <property type="entry name" value="DUF3592"/>
</dbReference>
<keyword evidence="1" id="KW-1133">Transmembrane helix</keyword>
<keyword evidence="1" id="KW-0472">Membrane</keyword>